<dbReference type="GO" id="GO:0140359">
    <property type="term" value="F:ABC-type transporter activity"/>
    <property type="evidence" value="ECO:0007669"/>
    <property type="project" value="InterPro"/>
</dbReference>
<dbReference type="GO" id="GO:0016020">
    <property type="term" value="C:membrane"/>
    <property type="evidence" value="ECO:0007669"/>
    <property type="project" value="UniProtKB-SubCell"/>
</dbReference>
<protein>
    <submittedName>
        <fullName evidence="7">ABC transporter permease</fullName>
    </submittedName>
</protein>
<proteinExistence type="predicted"/>
<feature type="transmembrane region" description="Helical" evidence="5">
    <location>
        <begin position="206"/>
        <end position="224"/>
    </location>
</feature>
<keyword evidence="4 5" id="KW-0472">Membrane</keyword>
<organism evidence="7 8">
    <name type="scientific">Roseisolibacter agri</name>
    <dbReference type="NCBI Taxonomy" id="2014610"/>
    <lineage>
        <taxon>Bacteria</taxon>
        <taxon>Pseudomonadati</taxon>
        <taxon>Gemmatimonadota</taxon>
        <taxon>Gemmatimonadia</taxon>
        <taxon>Gemmatimonadales</taxon>
        <taxon>Gemmatimonadaceae</taxon>
        <taxon>Roseisolibacter</taxon>
    </lineage>
</organism>
<evidence type="ECO:0000256" key="2">
    <source>
        <dbReference type="ARBA" id="ARBA00022692"/>
    </source>
</evidence>
<evidence type="ECO:0000313" key="7">
    <source>
        <dbReference type="EMBL" id="GLC26690.1"/>
    </source>
</evidence>
<dbReference type="AlphaFoldDB" id="A0AA37Q4Z1"/>
<gene>
    <name evidence="7" type="ORF">rosag_32030</name>
</gene>
<dbReference type="Pfam" id="PF12698">
    <property type="entry name" value="ABC2_membrane_3"/>
    <property type="match status" value="1"/>
</dbReference>
<feature type="transmembrane region" description="Helical" evidence="5">
    <location>
        <begin position="349"/>
        <end position="368"/>
    </location>
</feature>
<feature type="transmembrane region" description="Helical" evidence="5">
    <location>
        <begin position="23"/>
        <end position="45"/>
    </location>
</feature>
<evidence type="ECO:0000256" key="5">
    <source>
        <dbReference type="SAM" id="Phobius"/>
    </source>
</evidence>
<dbReference type="Proteomes" id="UP001161325">
    <property type="component" value="Unassembled WGS sequence"/>
</dbReference>
<keyword evidence="2 5" id="KW-0812">Transmembrane</keyword>
<evidence type="ECO:0000259" key="6">
    <source>
        <dbReference type="Pfam" id="PF12698"/>
    </source>
</evidence>
<dbReference type="PANTHER" id="PTHR43471">
    <property type="entry name" value="ABC TRANSPORTER PERMEASE"/>
    <property type="match status" value="1"/>
</dbReference>
<dbReference type="RefSeq" id="WP_284351146.1">
    <property type="nucleotide sequence ID" value="NZ_BRXS01000005.1"/>
</dbReference>
<evidence type="ECO:0000313" key="8">
    <source>
        <dbReference type="Proteomes" id="UP001161325"/>
    </source>
</evidence>
<accession>A0AA37Q4Z1</accession>
<feature type="transmembrane region" description="Helical" evidence="5">
    <location>
        <begin position="404"/>
        <end position="426"/>
    </location>
</feature>
<comment type="subcellular location">
    <subcellularLocation>
        <location evidence="1">Membrane</location>
        <topology evidence="1">Multi-pass membrane protein</topology>
    </subcellularLocation>
</comment>
<feature type="domain" description="ABC-2 type transporter transmembrane" evidence="6">
    <location>
        <begin position="22"/>
        <end position="423"/>
    </location>
</feature>
<keyword evidence="8" id="KW-1185">Reference proteome</keyword>
<keyword evidence="3 5" id="KW-1133">Transmembrane helix</keyword>
<name>A0AA37Q4Z1_9BACT</name>
<dbReference type="InterPro" id="IPR013525">
    <property type="entry name" value="ABC2_TM"/>
</dbReference>
<evidence type="ECO:0000256" key="3">
    <source>
        <dbReference type="ARBA" id="ARBA00022989"/>
    </source>
</evidence>
<evidence type="ECO:0000256" key="1">
    <source>
        <dbReference type="ARBA" id="ARBA00004141"/>
    </source>
</evidence>
<reference evidence="7" key="1">
    <citation type="submission" date="2022-08" db="EMBL/GenBank/DDBJ databases">
        <title>Draft genome sequencing of Roseisolibacter agri AW1220.</title>
        <authorList>
            <person name="Tobiishi Y."/>
            <person name="Tonouchi A."/>
        </authorList>
    </citation>
    <scope>NUCLEOTIDE SEQUENCE</scope>
    <source>
        <strain evidence="7">AW1220</strain>
    </source>
</reference>
<dbReference type="EMBL" id="BRXS01000005">
    <property type="protein sequence ID" value="GLC26690.1"/>
    <property type="molecule type" value="Genomic_DNA"/>
</dbReference>
<evidence type="ECO:0000256" key="4">
    <source>
        <dbReference type="ARBA" id="ARBA00023136"/>
    </source>
</evidence>
<feature type="transmembrane region" description="Helical" evidence="5">
    <location>
        <begin position="268"/>
        <end position="287"/>
    </location>
</feature>
<feature type="transmembrane region" description="Helical" evidence="5">
    <location>
        <begin position="308"/>
        <end position="329"/>
    </location>
</feature>
<dbReference type="PANTHER" id="PTHR43471:SF3">
    <property type="entry name" value="ABC TRANSPORTER PERMEASE PROTEIN NATB"/>
    <property type="match status" value="1"/>
</dbReference>
<sequence>MGDFEKLKAIVAREFMERVRTKWFFIITLLGPVLLSLLLFLPAWLASRDRTSRASGPIVVLDATGAGVGERVRQALSAPASGLPPVIGAAARATIPVEVRPTTLDSLAHAESLATRAVMDKEAQGYLVIGPRVFEGDSARYSGRNATSVGDMARLTTAVRTALLDVRLERAGVPPERIREVTRYRGGLKTERLTERGRGGSGEANLALALGVSFLLYISIVLYGQNVLRGVLEEKTTRVAEVVLSSVRSDTLLAGKVLGVGAVGLLQILVWIAGTMAVGAYLAPFLMRGAGGAAAAATPGTSAVMSGIDFSFGAAAALLVFFVLGYTFYSSLYAAAGAMVNSEQEAQQVLQPLILPLVATAMLIQPVLLNPTGNLSRWAAIFPLSAPIIMPLRMSLTPVPAWEVALSVALLILACLAAIWAAARIYRVGLLMYGKRPTMRELARWIGQAG</sequence>
<comment type="caution">
    <text evidence="7">The sequence shown here is derived from an EMBL/GenBank/DDBJ whole genome shotgun (WGS) entry which is preliminary data.</text>
</comment>